<evidence type="ECO:0000256" key="3">
    <source>
        <dbReference type="PROSITE-ProRule" id="PRU00023"/>
    </source>
</evidence>
<dbReference type="GO" id="GO:0005737">
    <property type="term" value="C:cytoplasm"/>
    <property type="evidence" value="ECO:0007669"/>
    <property type="project" value="TreeGrafter"/>
</dbReference>
<dbReference type="PANTHER" id="PTHR24198">
    <property type="entry name" value="ANKYRIN REPEAT AND PROTEIN KINASE DOMAIN-CONTAINING PROTEIN"/>
    <property type="match status" value="1"/>
</dbReference>
<dbReference type="SUPFAM" id="SSF48403">
    <property type="entry name" value="Ankyrin repeat"/>
    <property type="match status" value="1"/>
</dbReference>
<keyword evidence="2 3" id="KW-0040">ANK repeat</keyword>
<protein>
    <submittedName>
        <fullName evidence="4">Uncharacterized protein</fullName>
    </submittedName>
</protein>
<dbReference type="Gene3D" id="1.25.40.20">
    <property type="entry name" value="Ankyrin repeat-containing domain"/>
    <property type="match status" value="1"/>
</dbReference>
<dbReference type="InterPro" id="IPR002110">
    <property type="entry name" value="Ankyrin_rpt"/>
</dbReference>
<dbReference type="PANTHER" id="PTHR24198:SF165">
    <property type="entry name" value="ANKYRIN REPEAT-CONTAINING PROTEIN-RELATED"/>
    <property type="match status" value="1"/>
</dbReference>
<dbReference type="InterPro" id="IPR036770">
    <property type="entry name" value="Ankyrin_rpt-contain_sf"/>
</dbReference>
<dbReference type="EMBL" id="CAJNNW010027411">
    <property type="protein sequence ID" value="CAE8691321.1"/>
    <property type="molecule type" value="Genomic_DNA"/>
</dbReference>
<comment type="caution">
    <text evidence="4">The sequence shown here is derived from an EMBL/GenBank/DDBJ whole genome shotgun (WGS) entry which is preliminary data.</text>
</comment>
<keyword evidence="1" id="KW-0677">Repeat</keyword>
<reference evidence="4" key="1">
    <citation type="submission" date="2021-02" db="EMBL/GenBank/DDBJ databases">
        <authorList>
            <person name="Dougan E. K."/>
            <person name="Rhodes N."/>
            <person name="Thang M."/>
            <person name="Chan C."/>
        </authorList>
    </citation>
    <scope>NUCLEOTIDE SEQUENCE</scope>
</reference>
<dbReference type="Pfam" id="PF12796">
    <property type="entry name" value="Ank_2"/>
    <property type="match status" value="1"/>
</dbReference>
<name>A0A813K0Y2_POLGL</name>
<evidence type="ECO:0000313" key="5">
    <source>
        <dbReference type="Proteomes" id="UP000626109"/>
    </source>
</evidence>
<proteinExistence type="predicted"/>
<evidence type="ECO:0000256" key="2">
    <source>
        <dbReference type="ARBA" id="ARBA00023043"/>
    </source>
</evidence>
<feature type="repeat" description="ANK" evidence="3">
    <location>
        <begin position="543"/>
        <end position="575"/>
    </location>
</feature>
<dbReference type="InterPro" id="IPR011990">
    <property type="entry name" value="TPR-like_helical_dom_sf"/>
</dbReference>
<dbReference type="Gene3D" id="1.25.40.10">
    <property type="entry name" value="Tetratricopeptide repeat domain"/>
    <property type="match status" value="1"/>
</dbReference>
<dbReference type="Pfam" id="PF00023">
    <property type="entry name" value="Ank"/>
    <property type="match status" value="1"/>
</dbReference>
<dbReference type="Proteomes" id="UP000626109">
    <property type="component" value="Unassembled WGS sequence"/>
</dbReference>
<dbReference type="AlphaFoldDB" id="A0A813K0Y2"/>
<dbReference type="SUPFAM" id="SSF48452">
    <property type="entry name" value="TPR-like"/>
    <property type="match status" value="1"/>
</dbReference>
<evidence type="ECO:0000313" key="4">
    <source>
        <dbReference type="EMBL" id="CAE8691321.1"/>
    </source>
</evidence>
<feature type="repeat" description="ANK" evidence="3">
    <location>
        <begin position="576"/>
        <end position="608"/>
    </location>
</feature>
<accession>A0A813K0Y2</accession>
<organism evidence="4 5">
    <name type="scientific">Polarella glacialis</name>
    <name type="common">Dinoflagellate</name>
    <dbReference type="NCBI Taxonomy" id="89957"/>
    <lineage>
        <taxon>Eukaryota</taxon>
        <taxon>Sar</taxon>
        <taxon>Alveolata</taxon>
        <taxon>Dinophyceae</taxon>
        <taxon>Suessiales</taxon>
        <taxon>Suessiaceae</taxon>
        <taxon>Polarella</taxon>
    </lineage>
</organism>
<sequence>MPHLPGSMDAEEPLQVAAAEHLASLPTSPAHRDLVGPVSVASQGSEVAEVQAFEALVLAPDMNGPGLHQPELAEDSGKQELLSRELTDITVTSQTPLLDDLVQVPERSSVPVIPTPSTLAEARVPSIDDFSTDFLEVPSELPATVPSAPFFPQPRSSPPSATAFPRVEAFLGRPVPVACQADAFNGPPSLEMIRKLLANRRVETALALLQGEGLPKSTEASLLWLRCLSALRRHQEAAQECSALVSAHGEKSVPFEARLLSAHLPFLLNPGNDAAQSLGQLQALAQQSGDASAATWCERLQLLRVLSHVSLAAGHGRVAADEIRKVISVGVMEGEEALTAPQRREDTQLYSLLGRHYVSWGDPSAAERAFDLARDAGLQEDTAAAQLNRGLVAMLRGDYAAARVRFAAASAAASAALLLANSISADGAEAAMAAEEALGAENNLAVCRLYTRELKAAREGLEACIKQDPMCFLKPCVIQNLVSLYEFSSDAPKRRLVLKELAQALQLQDLDPKVFETPGDDAVKLEQLLTSSTAAIDTREEGSGQTPLMAACLAGKAQAVEMLLKFKADTSIGEKDGYTPFHGAGFQGHRRVAKVLLKHGLDPNEMHKDGFTPLHRACWGREKRHTKMLMTLIKEGGVDPLQKSKEGKTCLEMTQNEQTRTAIQNWLADTSKKTGEGKRAEM</sequence>
<dbReference type="PROSITE" id="PS50297">
    <property type="entry name" value="ANK_REP_REGION"/>
    <property type="match status" value="2"/>
</dbReference>
<dbReference type="PROSITE" id="PS50088">
    <property type="entry name" value="ANK_REPEAT"/>
    <property type="match status" value="2"/>
</dbReference>
<evidence type="ECO:0000256" key="1">
    <source>
        <dbReference type="ARBA" id="ARBA00022737"/>
    </source>
</evidence>
<gene>
    <name evidence="4" type="ORF">PGLA2088_LOCUS27364</name>
</gene>
<dbReference type="SMART" id="SM00248">
    <property type="entry name" value="ANK"/>
    <property type="match status" value="3"/>
</dbReference>